<dbReference type="GO" id="GO:0004553">
    <property type="term" value="F:hydrolase activity, hydrolyzing O-glycosyl compounds"/>
    <property type="evidence" value="ECO:0007669"/>
    <property type="project" value="InterPro"/>
</dbReference>
<dbReference type="Proteomes" id="UP000297149">
    <property type="component" value="Chromosome"/>
</dbReference>
<proteinExistence type="inferred from homology"/>
<keyword evidence="3 10" id="KW-0732">Signal</keyword>
<evidence type="ECO:0000256" key="10">
    <source>
        <dbReference type="SAM" id="SignalP"/>
    </source>
</evidence>
<keyword evidence="6 9" id="KW-0326">Glycosidase</keyword>
<gene>
    <name evidence="12" type="ORF">E7747_01105</name>
</gene>
<evidence type="ECO:0000256" key="7">
    <source>
        <dbReference type="PIRSR" id="PIRSR606710-1"/>
    </source>
</evidence>
<feature type="active site" description="Proton donor" evidence="7">
    <location>
        <position position="221"/>
    </location>
</feature>
<protein>
    <submittedName>
        <fullName evidence="12">Carbohydrate-binding protein</fullName>
    </submittedName>
</protein>
<dbReference type="InterPro" id="IPR008979">
    <property type="entry name" value="Galactose-bd-like_sf"/>
</dbReference>
<dbReference type="PANTHER" id="PTHR43772">
    <property type="entry name" value="ENDO-1,4-BETA-XYLANASE"/>
    <property type="match status" value="1"/>
</dbReference>
<dbReference type="EMBL" id="CP039396">
    <property type="protein sequence ID" value="QCD41019.1"/>
    <property type="molecule type" value="Genomic_DNA"/>
</dbReference>
<dbReference type="CDD" id="cd18618">
    <property type="entry name" value="GH43_Xsa43E-like"/>
    <property type="match status" value="1"/>
</dbReference>
<dbReference type="InterPro" id="IPR005084">
    <property type="entry name" value="CBM6"/>
</dbReference>
<keyword evidence="4 9" id="KW-0378">Hydrolase</keyword>
<dbReference type="Gene3D" id="2.60.120.260">
    <property type="entry name" value="Galactose-binding domain-like"/>
    <property type="match status" value="1"/>
</dbReference>
<evidence type="ECO:0000259" key="11">
    <source>
        <dbReference type="PROSITE" id="PS51175"/>
    </source>
</evidence>
<dbReference type="PANTHER" id="PTHR43772:SF2">
    <property type="entry name" value="PUTATIVE (AFU_ORTHOLOGUE AFUA_2G04480)-RELATED"/>
    <property type="match status" value="1"/>
</dbReference>
<dbReference type="InterPro" id="IPR052176">
    <property type="entry name" value="Glycosyl_Hydrlase_43_Enz"/>
</dbReference>
<feature type="domain" description="CBM6" evidence="11">
    <location>
        <begin position="337"/>
        <end position="457"/>
    </location>
</feature>
<dbReference type="SMART" id="SM00606">
    <property type="entry name" value="CBD_IV"/>
    <property type="match status" value="1"/>
</dbReference>
<evidence type="ECO:0000256" key="2">
    <source>
        <dbReference type="ARBA" id="ARBA00022651"/>
    </source>
</evidence>
<dbReference type="GO" id="GO:0045493">
    <property type="term" value="P:xylan catabolic process"/>
    <property type="evidence" value="ECO:0007669"/>
    <property type="project" value="UniProtKB-KW"/>
</dbReference>
<evidence type="ECO:0000313" key="12">
    <source>
        <dbReference type="EMBL" id="QCD41019.1"/>
    </source>
</evidence>
<dbReference type="InterPro" id="IPR006584">
    <property type="entry name" value="Cellulose-bd_IV"/>
</dbReference>
<dbReference type="SUPFAM" id="SSF49785">
    <property type="entry name" value="Galactose-binding domain-like"/>
    <property type="match status" value="1"/>
</dbReference>
<dbReference type="Pfam" id="PF03422">
    <property type="entry name" value="CBM_6"/>
    <property type="match status" value="1"/>
</dbReference>
<keyword evidence="2" id="KW-0624">Polysaccharide degradation</keyword>
<feature type="chain" id="PRO_5020334321" evidence="10">
    <location>
        <begin position="21"/>
        <end position="457"/>
    </location>
</feature>
<name>A0A4P7VZM6_9BACT</name>
<dbReference type="SUPFAM" id="SSF75005">
    <property type="entry name" value="Arabinanase/levansucrase/invertase"/>
    <property type="match status" value="1"/>
</dbReference>
<dbReference type="Gene3D" id="2.115.10.20">
    <property type="entry name" value="Glycosyl hydrolase domain, family 43"/>
    <property type="match status" value="1"/>
</dbReference>
<evidence type="ECO:0000256" key="4">
    <source>
        <dbReference type="ARBA" id="ARBA00022801"/>
    </source>
</evidence>
<dbReference type="KEGG" id="ddb:E7747_01105"/>
<comment type="similarity">
    <text evidence="1 9">Belongs to the glycosyl hydrolase 43 family.</text>
</comment>
<evidence type="ECO:0000256" key="1">
    <source>
        <dbReference type="ARBA" id="ARBA00009865"/>
    </source>
</evidence>
<dbReference type="GO" id="GO:0030246">
    <property type="term" value="F:carbohydrate binding"/>
    <property type="evidence" value="ECO:0007669"/>
    <property type="project" value="InterPro"/>
</dbReference>
<dbReference type="RefSeq" id="WP_136413535.1">
    <property type="nucleotide sequence ID" value="NZ_CAXHQF010000119.1"/>
</dbReference>
<dbReference type="InterPro" id="IPR006710">
    <property type="entry name" value="Glyco_hydro_43"/>
</dbReference>
<keyword evidence="2" id="KW-0858">Xylan degradation</keyword>
<dbReference type="CDD" id="cd04084">
    <property type="entry name" value="CBM6_xylanase-like"/>
    <property type="match status" value="1"/>
</dbReference>
<accession>A0A4P7VZM6</accession>
<reference evidence="13" key="1">
    <citation type="submission" date="2019-02" db="EMBL/GenBank/DDBJ databases">
        <title>Isolation and identification of novel species under the genus Muribaculum.</title>
        <authorList>
            <person name="Miyake S."/>
            <person name="Ding Y."/>
            <person name="Low A."/>
            <person name="Soh M."/>
            <person name="Seedorf H."/>
        </authorList>
    </citation>
    <scope>NUCLEOTIDE SEQUENCE [LARGE SCALE GENOMIC DNA]</scope>
    <source>
        <strain evidence="13">H5</strain>
    </source>
</reference>
<keyword evidence="5" id="KW-0119">Carbohydrate metabolism</keyword>
<feature type="active site" description="Proton acceptor" evidence="7">
    <location>
        <position position="33"/>
    </location>
</feature>
<feature type="site" description="Important for catalytic activity, responsible for pKa modulation of the active site Glu and correct orientation of both the proton donor and substrate" evidence="8">
    <location>
        <position position="151"/>
    </location>
</feature>
<evidence type="ECO:0000256" key="5">
    <source>
        <dbReference type="ARBA" id="ARBA00023277"/>
    </source>
</evidence>
<evidence type="ECO:0000256" key="9">
    <source>
        <dbReference type="RuleBase" id="RU361187"/>
    </source>
</evidence>
<dbReference type="AlphaFoldDB" id="A0A4P7VZM6"/>
<evidence type="ECO:0000256" key="3">
    <source>
        <dbReference type="ARBA" id="ARBA00022729"/>
    </source>
</evidence>
<keyword evidence="13" id="KW-1185">Reference proteome</keyword>
<feature type="signal peptide" evidence="10">
    <location>
        <begin position="1"/>
        <end position="20"/>
    </location>
</feature>
<organism evidence="12 13">
    <name type="scientific">Duncaniella dubosii</name>
    <dbReference type="NCBI Taxonomy" id="2518971"/>
    <lineage>
        <taxon>Bacteria</taxon>
        <taxon>Pseudomonadati</taxon>
        <taxon>Bacteroidota</taxon>
        <taxon>Bacteroidia</taxon>
        <taxon>Bacteroidales</taxon>
        <taxon>Muribaculaceae</taxon>
        <taxon>Duncaniella</taxon>
    </lineage>
</organism>
<evidence type="ECO:0000313" key="13">
    <source>
        <dbReference type="Proteomes" id="UP000297149"/>
    </source>
</evidence>
<dbReference type="Pfam" id="PF04616">
    <property type="entry name" value="Glyco_hydro_43"/>
    <property type="match status" value="1"/>
</dbReference>
<dbReference type="PROSITE" id="PS51175">
    <property type="entry name" value="CBM6"/>
    <property type="match status" value="1"/>
</dbReference>
<evidence type="ECO:0000256" key="8">
    <source>
        <dbReference type="PIRSR" id="PIRSR606710-2"/>
    </source>
</evidence>
<sequence length="457" mass="51278">MKTLSVIPLAALALLPVVLAAQNPVIHTMFTPDPAPYVHGDTVYLFTDHDEDDAQYFKMKDWLLYSTTNMVNWTYRGAPVSTATFKWAKQGDNAWASQAIERNGKWYWYICAEDTAVGLHGIGVAVADRPEGPYRDAIGKPLVPGNWGYIDPSVFIDDDGQGYLFWGNNGLWYAKLNEDMISLGSEVMPVEGLDNPEAFGPMVMKMDYQENRRKMKTGYEEGPWVTKRNGLYYLAYAAGGVPEHMAYSTSDNINGPWKYEGRIMDEAEGSFTIHGGNIEFKGRNFMFYHNGRGVNGGGFRRSTAVEEFEFAEDGKIPFIPFTKDGVVMPIGHIDPYRRVEAETMAESYGLKTDRMAGSEHYVTSIHNGDWMRVRAVDFGERLQTRIKAAVLNSKDKDAVIEFTVDRLGNKPFAVVQVDNDGIVEAAVANSVSGVHDVYMLFRGGDGELFDFDWWITE</sequence>
<evidence type="ECO:0000256" key="6">
    <source>
        <dbReference type="ARBA" id="ARBA00023295"/>
    </source>
</evidence>
<dbReference type="InterPro" id="IPR023296">
    <property type="entry name" value="Glyco_hydro_beta-prop_sf"/>
</dbReference>